<feature type="transmembrane region" description="Helical" evidence="2">
    <location>
        <begin position="20"/>
        <end position="39"/>
    </location>
</feature>
<dbReference type="EMBL" id="VFON01000001">
    <property type="protein sequence ID" value="TQL44007.1"/>
    <property type="molecule type" value="Genomic_DNA"/>
</dbReference>
<comment type="caution">
    <text evidence="3">The sequence shown here is derived from an EMBL/GenBank/DDBJ whole genome shotgun (WGS) entry which is preliminary data.</text>
</comment>
<dbReference type="Proteomes" id="UP000319094">
    <property type="component" value="Unassembled WGS sequence"/>
</dbReference>
<dbReference type="Pfam" id="PF17963">
    <property type="entry name" value="Big_9"/>
    <property type="match status" value="2"/>
</dbReference>
<proteinExistence type="predicted"/>
<evidence type="ECO:0008006" key="5">
    <source>
        <dbReference type="Google" id="ProtNLM"/>
    </source>
</evidence>
<evidence type="ECO:0000256" key="1">
    <source>
        <dbReference type="SAM" id="MobiDB-lite"/>
    </source>
</evidence>
<feature type="compositionally biased region" description="Low complexity" evidence="1">
    <location>
        <begin position="116"/>
        <end position="136"/>
    </location>
</feature>
<accession>A0A542Y7L6</accession>
<dbReference type="RefSeq" id="WP_170219701.1">
    <property type="nucleotide sequence ID" value="NZ_BAAAUY010000001.1"/>
</dbReference>
<reference evidence="3 4" key="1">
    <citation type="submission" date="2019-06" db="EMBL/GenBank/DDBJ databases">
        <title>Sequencing the genomes of 1000 actinobacteria strains.</title>
        <authorList>
            <person name="Klenk H.-P."/>
        </authorList>
    </citation>
    <scope>NUCLEOTIDE SEQUENCE [LARGE SCALE GENOMIC DNA]</scope>
    <source>
        <strain evidence="3 4">DSM 8803</strain>
    </source>
</reference>
<protein>
    <recommendedName>
        <fullName evidence="5">Fibronectin type-III domain-containing protein</fullName>
    </recommendedName>
</protein>
<name>A0A542Y7L6_9MICO</name>
<evidence type="ECO:0000313" key="3">
    <source>
        <dbReference type="EMBL" id="TQL44007.1"/>
    </source>
</evidence>
<feature type="region of interest" description="Disordered" evidence="1">
    <location>
        <begin position="111"/>
        <end position="136"/>
    </location>
</feature>
<evidence type="ECO:0000256" key="2">
    <source>
        <dbReference type="SAM" id="Phobius"/>
    </source>
</evidence>
<evidence type="ECO:0000313" key="4">
    <source>
        <dbReference type="Proteomes" id="UP000319094"/>
    </source>
</evidence>
<feature type="region of interest" description="Disordered" evidence="1">
    <location>
        <begin position="191"/>
        <end position="222"/>
    </location>
</feature>
<keyword evidence="2" id="KW-0812">Transmembrane</keyword>
<keyword evidence="2" id="KW-0472">Membrane</keyword>
<keyword evidence="4" id="KW-1185">Reference proteome</keyword>
<keyword evidence="2" id="KW-1133">Transmembrane helix</keyword>
<sequence>MSRRSAPKRAAGSQRVRGWIAGAAAVAVIATVAVVSSGFDSRETPRAEPSVWVTRDAGQYARVNTETGEIDTVRKVAEPSGVVQRGADSLVLSHGNGQAWRVDAASPQDLSDDAAAKGAGDDIAQEDGGTASAEAGAADGTAATNAALADAAASVLPDGARDVLGAGEYLLVRTESGRVYVGTSVEALKQLDPRAPDGAGSGESGAGDSSNAAPNAGDRAKAGQDGSALEFLTDAVALDAKGRVALYSASSDTLWQYDIRAERFLGVGDPLPRAATGIEQPELALVSGDWVLLDPSTGRVFRAGEKPQRIDAVGAARLQWSGEGDGPGAGGGTAALIADTAGLWRVPASGEPKRIAESSGAPARPSVADGVRVAAWVDQTRGQLWRSDAGAGSALSDLQYDEAAGTVGDPEPTFFTNGERTVLGETRSGMLWTLPDGRLIPLAQWTISDPPKEDRGTVVVDEVTEQVPPVAQDDAFGVRAGEPTQLQVLLNDYDANKRDVLTIVPESLGESPIPAEFGTIELLPDAQSLSVRPARGATGSATFSYRITDGALESEPATVTLTAVSGDVNTAPEWCPVAGCQREWGVPDLAPGGTLVHPVLEGWVDPEGDPMLLAGVELLRPEDPARAMITADGRLAVKHLDPNAGASELMLRITVRDARGAEAHRDLQVAIQPGALAQFLGTAVTVQVGPTAAVDVLDRVSGGSGSFVLRDVNVLSGSDRVRATAKPADGTVEVTATSPGQALLSVGITDTGTGAELTGIVRVTATEGSAPLALPPLRAFVRPFADSTVEVLDAIAGAQSRSLAVASATVTDGQLRAEVIDHSKVRVAGSTEDGAAGRIGAADVVVTEGTARATGRLTVFQVPESGLAGAVAVADTATVRAGDVVDIRVLDNDISAPGERLVLHPEITGSGAKGELAFASGSVLRYLAPQKAGTYELRYTTYGASSPEASDTGSVTVRVIPQGANSDPQPRELTTRVAPGAVAEVRVPLSGVDPDGDRVRLSGVTQGDDSHVAAAITPTGNGIAVTVSGDAEPGLHTVTYSVHDGRGGTGEAKLRVIVAEQQETGAPVVSSDYVRVVLGSQTPVVVSPLDNDVDPAGGKLEILSVEPNLPGGAKHPEYARAAARIDLSDLAQGRVSVTAGAEPGTVSYRYTVKSGASSSTADGLILVQTSDRVGSQAPTVTDTILSVRDRHNLARGGVDVVTDRVRWAAGDVSALKLTLWEGGQPGYTVKGNRIVGAYKPEGDLVAFKLSGADAAGKQVASYGFLIVPPLDELRLTLRPGVQPITVDENKTADATVASLVDVGANDTVELRQGSFSVGRSGASCQAISPGALRYSAGAEAPWSDVCVIDVRLAGQTTWTALPIPVTIVPRDPVVKLESLTRTIAPGDAERINLADMVRWEGNRAGDVSKLKFSVSGGGSKFTVSASGAAVSVEAWADAAPGSQENLTVTVSGAGESRAPLVLRVGQVPRDTPRGATVDLRCTVGGNCATDVIGQPGEYDPFAGKQGGGLKLDTVNSAGCSVGTVRRAGDRGISVSWADSRGPGGRCTVGFTVRDAQGRVGEGSVELDAQGVPRAPVSVTPTGATGDSVSLAVALNPQAAHPAVTGVELVTSGGAAVGTCSVAGGTASCTVSGLTPGKANQQTYYARAVNGVGASDRTANGAATWAYTPPSAPKVEATAVKDSTNTSTTQGRVEVRVSGADSARRFLLTVGEHSAVEVGRRSVHQVSPGSHTVTVIPEDADIPPGYSGSAQGGAGTATVTVGAAPIAAASRIVPDAAGDGSATIVYDEWGANYASNVEYTFGLAREGAGKARCSQSSPQFGGLTRFATYTGVMCATSDSGTTTVQLAPVWVGGVPEAPTVQQGYVVAPDASGADRVREYTGIAAQPVFGGKVPSARLVFSNGNTDTLLTAPVGGTLTVKQCVGDPAAPRCSPEVPVAPRDGGPTGVRISLVAQCVPATGDPADSFQLEGTGPGAPTYTAVGSDIEVAWPNAQWNPVTFTGVVCGTP</sequence>
<organism evidence="3 4">
    <name type="scientific">Leucobacter komagatae</name>
    <dbReference type="NCBI Taxonomy" id="55969"/>
    <lineage>
        <taxon>Bacteria</taxon>
        <taxon>Bacillati</taxon>
        <taxon>Actinomycetota</taxon>
        <taxon>Actinomycetes</taxon>
        <taxon>Micrococcales</taxon>
        <taxon>Microbacteriaceae</taxon>
        <taxon>Leucobacter</taxon>
    </lineage>
</organism>
<gene>
    <name evidence="3" type="ORF">FB468_2045</name>
</gene>